<feature type="compositionally biased region" description="Basic and acidic residues" evidence="1">
    <location>
        <begin position="1"/>
        <end position="25"/>
    </location>
</feature>
<evidence type="ECO:0008006" key="4">
    <source>
        <dbReference type="Google" id="ProtNLM"/>
    </source>
</evidence>
<dbReference type="RefSeq" id="WP_380217379.1">
    <property type="nucleotide sequence ID" value="NZ_JBHTBN010000003.1"/>
</dbReference>
<name>A0ABW2MUF5_9FLAO</name>
<proteinExistence type="predicted"/>
<comment type="caution">
    <text evidence="2">The sequence shown here is derived from an EMBL/GenBank/DDBJ whole genome shotgun (WGS) entry which is preliminary data.</text>
</comment>
<evidence type="ECO:0000256" key="1">
    <source>
        <dbReference type="SAM" id="MobiDB-lite"/>
    </source>
</evidence>
<dbReference type="Proteomes" id="UP001596415">
    <property type="component" value="Unassembled WGS sequence"/>
</dbReference>
<gene>
    <name evidence="2" type="ORF">ACFQO1_07525</name>
</gene>
<reference evidence="3" key="1">
    <citation type="journal article" date="2019" name="Int. J. Syst. Evol. Microbiol.">
        <title>The Global Catalogue of Microorganisms (GCM) 10K type strain sequencing project: providing services to taxonomists for standard genome sequencing and annotation.</title>
        <authorList>
            <consortium name="The Broad Institute Genomics Platform"/>
            <consortium name="The Broad Institute Genome Sequencing Center for Infectious Disease"/>
            <person name="Wu L."/>
            <person name="Ma J."/>
        </authorList>
    </citation>
    <scope>NUCLEOTIDE SEQUENCE [LARGE SCALE GENOMIC DNA]</scope>
    <source>
        <strain evidence="3">CGMCC 1.16306</strain>
    </source>
</reference>
<evidence type="ECO:0000313" key="2">
    <source>
        <dbReference type="EMBL" id="MFC7357533.1"/>
    </source>
</evidence>
<dbReference type="EMBL" id="JBHTBN010000003">
    <property type="protein sequence ID" value="MFC7357533.1"/>
    <property type="molecule type" value="Genomic_DNA"/>
</dbReference>
<feature type="region of interest" description="Disordered" evidence="1">
    <location>
        <begin position="1"/>
        <end position="42"/>
    </location>
</feature>
<sequence>MNSDKEKRDSLNPKREKGPQKEKHPNQYGEQSEEFGIGKEKE</sequence>
<evidence type="ECO:0000313" key="3">
    <source>
        <dbReference type="Proteomes" id="UP001596415"/>
    </source>
</evidence>
<protein>
    <recommendedName>
        <fullName evidence="4">3-methyladenine DNA glycosylase</fullName>
    </recommendedName>
</protein>
<accession>A0ABW2MUF5</accession>
<organism evidence="2 3">
    <name type="scientific">Jejudonia soesokkakensis</name>
    <dbReference type="NCBI Taxonomy" id="1323432"/>
    <lineage>
        <taxon>Bacteria</taxon>
        <taxon>Pseudomonadati</taxon>
        <taxon>Bacteroidota</taxon>
        <taxon>Flavobacteriia</taxon>
        <taxon>Flavobacteriales</taxon>
        <taxon>Flavobacteriaceae</taxon>
        <taxon>Jejudonia</taxon>
    </lineage>
</organism>
<keyword evidence="3" id="KW-1185">Reference proteome</keyword>